<dbReference type="Gene3D" id="1.25.10.10">
    <property type="entry name" value="Leucine-rich Repeat Variant"/>
    <property type="match status" value="1"/>
</dbReference>
<keyword evidence="1" id="KW-0677">Repeat</keyword>
<gene>
    <name evidence="2" type="ORF">M9458_049075</name>
</gene>
<dbReference type="InterPro" id="IPR011989">
    <property type="entry name" value="ARM-like"/>
</dbReference>
<feature type="non-terminal residue" evidence="2">
    <location>
        <position position="1"/>
    </location>
</feature>
<organism evidence="2 3">
    <name type="scientific">Cirrhinus mrigala</name>
    <name type="common">Mrigala</name>
    <dbReference type="NCBI Taxonomy" id="683832"/>
    <lineage>
        <taxon>Eukaryota</taxon>
        <taxon>Metazoa</taxon>
        <taxon>Chordata</taxon>
        <taxon>Craniata</taxon>
        <taxon>Vertebrata</taxon>
        <taxon>Euteleostomi</taxon>
        <taxon>Actinopterygii</taxon>
        <taxon>Neopterygii</taxon>
        <taxon>Teleostei</taxon>
        <taxon>Ostariophysi</taxon>
        <taxon>Cypriniformes</taxon>
        <taxon>Cyprinidae</taxon>
        <taxon>Labeoninae</taxon>
        <taxon>Labeonini</taxon>
        <taxon>Cirrhinus</taxon>
    </lineage>
</organism>
<dbReference type="PANTHER" id="PTHR10372">
    <property type="entry name" value="PLAKOPHILLIN-RELATED"/>
    <property type="match status" value="1"/>
</dbReference>
<comment type="caution">
    <text evidence="2">The sequence shown here is derived from an EMBL/GenBank/DDBJ whole genome shotgun (WGS) entry which is preliminary data.</text>
</comment>
<dbReference type="Proteomes" id="UP001529510">
    <property type="component" value="Unassembled WGS sequence"/>
</dbReference>
<keyword evidence="3" id="KW-1185">Reference proteome</keyword>
<dbReference type="PANTHER" id="PTHR10372:SF1">
    <property type="entry name" value="PLAKOPHILIN-3"/>
    <property type="match status" value="1"/>
</dbReference>
<name>A0ABD0N106_CIRMR</name>
<dbReference type="AlphaFoldDB" id="A0ABD0N106"/>
<dbReference type="EMBL" id="JAMKFB020000025">
    <property type="protein sequence ID" value="KAL0154812.1"/>
    <property type="molecule type" value="Genomic_DNA"/>
</dbReference>
<protein>
    <submittedName>
        <fullName evidence="2">Uncharacterized protein</fullName>
    </submittedName>
</protein>
<proteinExistence type="predicted"/>
<evidence type="ECO:0000256" key="1">
    <source>
        <dbReference type="ARBA" id="ARBA00022737"/>
    </source>
</evidence>
<sequence>AHCSNSFVLATKVVNPLIAKLPADGRDKEPSSDVVVNICGALNNLVTSSMVAARDITYFDGLTKLLGIKTSHDSR</sequence>
<evidence type="ECO:0000313" key="3">
    <source>
        <dbReference type="Proteomes" id="UP001529510"/>
    </source>
</evidence>
<evidence type="ECO:0000313" key="2">
    <source>
        <dbReference type="EMBL" id="KAL0154812.1"/>
    </source>
</evidence>
<dbReference type="InterPro" id="IPR028435">
    <property type="entry name" value="Plakophilin/d_Catenin"/>
</dbReference>
<accession>A0ABD0N106</accession>
<reference evidence="2 3" key="1">
    <citation type="submission" date="2024-05" db="EMBL/GenBank/DDBJ databases">
        <title>Genome sequencing and assembly of Indian major carp, Cirrhinus mrigala (Hamilton, 1822).</title>
        <authorList>
            <person name="Mohindra V."/>
            <person name="Chowdhury L.M."/>
            <person name="Lal K."/>
            <person name="Jena J.K."/>
        </authorList>
    </citation>
    <scope>NUCLEOTIDE SEQUENCE [LARGE SCALE GENOMIC DNA]</scope>
    <source>
        <strain evidence="2">CM1030</strain>
        <tissue evidence="2">Blood</tissue>
    </source>
</reference>